<evidence type="ECO:0000313" key="5">
    <source>
        <dbReference type="Proteomes" id="UP001549251"/>
    </source>
</evidence>
<name>A0ABV2PWT4_9GAMM</name>
<dbReference type="Proteomes" id="UP001549251">
    <property type="component" value="Unassembled WGS sequence"/>
</dbReference>
<dbReference type="Gene3D" id="3.40.630.30">
    <property type="match status" value="1"/>
</dbReference>
<dbReference type="InterPro" id="IPR016181">
    <property type="entry name" value="Acyl_CoA_acyltransferase"/>
</dbReference>
<keyword evidence="1" id="KW-0808">Transferase</keyword>
<dbReference type="EMBL" id="JBEPSD010000001">
    <property type="protein sequence ID" value="MET4569496.1"/>
    <property type="molecule type" value="Genomic_DNA"/>
</dbReference>
<dbReference type="PROSITE" id="PS51186">
    <property type="entry name" value="GNAT"/>
    <property type="match status" value="1"/>
</dbReference>
<dbReference type="RefSeq" id="WP_354548992.1">
    <property type="nucleotide sequence ID" value="NZ_JBEPSD010000001.1"/>
</dbReference>
<evidence type="ECO:0000259" key="3">
    <source>
        <dbReference type="PROSITE" id="PS51186"/>
    </source>
</evidence>
<evidence type="ECO:0000313" key="4">
    <source>
        <dbReference type="EMBL" id="MET4569496.1"/>
    </source>
</evidence>
<dbReference type="SUPFAM" id="SSF55729">
    <property type="entry name" value="Acyl-CoA N-acyltransferases (Nat)"/>
    <property type="match status" value="1"/>
</dbReference>
<reference evidence="4 5" key="1">
    <citation type="submission" date="2024-06" db="EMBL/GenBank/DDBJ databases">
        <title>Sorghum-associated microbial communities from plants grown in Nebraska, USA.</title>
        <authorList>
            <person name="Schachtman D."/>
        </authorList>
    </citation>
    <scope>NUCLEOTIDE SEQUENCE [LARGE SCALE GENOMIC DNA]</scope>
    <source>
        <strain evidence="4 5">1757</strain>
    </source>
</reference>
<dbReference type="PANTHER" id="PTHR43420:SF47">
    <property type="entry name" value="N-ACETYLTRANSFERASE DOMAIN-CONTAINING PROTEIN"/>
    <property type="match status" value="1"/>
</dbReference>
<dbReference type="CDD" id="cd04301">
    <property type="entry name" value="NAT_SF"/>
    <property type="match status" value="1"/>
</dbReference>
<proteinExistence type="predicted"/>
<evidence type="ECO:0000256" key="2">
    <source>
        <dbReference type="ARBA" id="ARBA00023315"/>
    </source>
</evidence>
<protein>
    <submittedName>
        <fullName evidence="4">GNAT superfamily N-acetyltransferase</fullName>
    </submittedName>
</protein>
<gene>
    <name evidence="4" type="ORF">ABIE04_001823</name>
</gene>
<sequence>MPATAAIRVVPVDDALRPKLLGLHVLPVQGGWVGAIADLLADVAQCPGSEAMAILHADRPIGYYRIEATARSVAGRDLELPSLGLRGFFIDAAWQGQGLGRRALQAMFADLARRHPWARQLALMVDRNNHAALRLYQRAGFDDSGELYHGGRSGPQHLLLRPLP</sequence>
<dbReference type="PANTHER" id="PTHR43420">
    <property type="entry name" value="ACETYLTRANSFERASE"/>
    <property type="match status" value="1"/>
</dbReference>
<comment type="caution">
    <text evidence="4">The sequence shown here is derived from an EMBL/GenBank/DDBJ whole genome shotgun (WGS) entry which is preliminary data.</text>
</comment>
<accession>A0ABV2PWT4</accession>
<dbReference type="Pfam" id="PF00583">
    <property type="entry name" value="Acetyltransf_1"/>
    <property type="match status" value="1"/>
</dbReference>
<keyword evidence="2" id="KW-0012">Acyltransferase</keyword>
<dbReference type="InterPro" id="IPR000182">
    <property type="entry name" value="GNAT_dom"/>
</dbReference>
<dbReference type="InterPro" id="IPR050680">
    <property type="entry name" value="YpeA/RimI_acetyltransf"/>
</dbReference>
<keyword evidence="5" id="KW-1185">Reference proteome</keyword>
<evidence type="ECO:0000256" key="1">
    <source>
        <dbReference type="ARBA" id="ARBA00022679"/>
    </source>
</evidence>
<feature type="domain" description="N-acetyltransferase" evidence="3">
    <location>
        <begin position="7"/>
        <end position="164"/>
    </location>
</feature>
<organism evidence="4 5">
    <name type="scientific">Rhodanobacter soli</name>
    <dbReference type="NCBI Taxonomy" id="590609"/>
    <lineage>
        <taxon>Bacteria</taxon>
        <taxon>Pseudomonadati</taxon>
        <taxon>Pseudomonadota</taxon>
        <taxon>Gammaproteobacteria</taxon>
        <taxon>Lysobacterales</taxon>
        <taxon>Rhodanobacteraceae</taxon>
        <taxon>Rhodanobacter</taxon>
    </lineage>
</organism>